<dbReference type="Pfam" id="PF03606">
    <property type="entry name" value="DcuC"/>
    <property type="match status" value="1"/>
</dbReference>
<evidence type="ECO:0000256" key="6">
    <source>
        <dbReference type="ARBA" id="ARBA00022989"/>
    </source>
</evidence>
<feature type="transmembrane region" description="Helical" evidence="8">
    <location>
        <begin position="53"/>
        <end position="73"/>
    </location>
</feature>
<organism evidence="9 10">
    <name type="scientific">Sutterella megalosphaeroides</name>
    <dbReference type="NCBI Taxonomy" id="2494234"/>
    <lineage>
        <taxon>Bacteria</taxon>
        <taxon>Pseudomonadati</taxon>
        <taxon>Pseudomonadota</taxon>
        <taxon>Betaproteobacteria</taxon>
        <taxon>Burkholderiales</taxon>
        <taxon>Sutterellaceae</taxon>
        <taxon>Sutterella</taxon>
    </lineage>
</organism>
<comment type="subcellular location">
    <subcellularLocation>
        <location evidence="1">Cell membrane</location>
        <topology evidence="1">Multi-pass membrane protein</topology>
    </subcellularLocation>
</comment>
<evidence type="ECO:0000256" key="8">
    <source>
        <dbReference type="SAM" id="Phobius"/>
    </source>
</evidence>
<dbReference type="GO" id="GO:0005886">
    <property type="term" value="C:plasma membrane"/>
    <property type="evidence" value="ECO:0007669"/>
    <property type="project" value="UniProtKB-SubCell"/>
</dbReference>
<keyword evidence="4" id="KW-1003">Cell membrane</keyword>
<keyword evidence="10" id="KW-1185">Reference proteome</keyword>
<keyword evidence="6 8" id="KW-1133">Transmembrane helix</keyword>
<evidence type="ECO:0000256" key="7">
    <source>
        <dbReference type="ARBA" id="ARBA00023136"/>
    </source>
</evidence>
<feature type="transmembrane region" description="Helical" evidence="8">
    <location>
        <begin position="228"/>
        <end position="247"/>
    </location>
</feature>
<dbReference type="Proteomes" id="UP000271003">
    <property type="component" value="Chromosome"/>
</dbReference>
<feature type="transmembrane region" description="Helical" evidence="8">
    <location>
        <begin position="138"/>
        <end position="155"/>
    </location>
</feature>
<evidence type="ECO:0000256" key="3">
    <source>
        <dbReference type="ARBA" id="ARBA00022448"/>
    </source>
</evidence>
<evidence type="ECO:0000256" key="1">
    <source>
        <dbReference type="ARBA" id="ARBA00004651"/>
    </source>
</evidence>
<feature type="transmembrane region" description="Helical" evidence="8">
    <location>
        <begin position="253"/>
        <end position="271"/>
    </location>
</feature>
<dbReference type="NCBIfam" id="TIGR00771">
    <property type="entry name" value="DcuC"/>
    <property type="match status" value="1"/>
</dbReference>
<dbReference type="InterPro" id="IPR004669">
    <property type="entry name" value="C4_dicarb_anaerob_car"/>
</dbReference>
<evidence type="ECO:0000256" key="5">
    <source>
        <dbReference type="ARBA" id="ARBA00022692"/>
    </source>
</evidence>
<dbReference type="GO" id="GO:0015556">
    <property type="term" value="F:C4-dicarboxylate transmembrane transporter activity"/>
    <property type="evidence" value="ECO:0007669"/>
    <property type="project" value="InterPro"/>
</dbReference>
<sequence length="423" mass="43791">MGINAWIALVVVGVAVWALIKRYETRLVLIASGLFLCIISWDLMGGLDAFAKSMTNSSLVMAICSSMGFAYVAKYTGADRSLVHYLASPIRGLGIFLIPVCTTITFFVNIAIPSAAGCAAAVGSTLIPVMLRAGIKPAAAAAAVLGGTIGSYLSPGTSHNPYVANMAKMDVMDFIAYHAPYSFMIGAISVVGILIVCFVLGDHKGSTEARVDESKLQKNEPDFKPNPLNALVPIIPITLLLVGNIWVPAMKMGVAQAMVLGAVIGLVVGRANPQNFTKEFFNGTGKGYADVMGIIIAAGVFAAGLRSAGLIDAFVSMLKDSNDIARWGGSIGPWIMGVITGSGDAATLAFNETVTPHAADFGMTIEGLGGLAFLTGAAGRTMSPIAGVTILVSGIAMVSPIEVVKRTALPMTVAVIACALLMV</sequence>
<keyword evidence="5 8" id="KW-0812">Transmembrane</keyword>
<dbReference type="PANTHER" id="PTHR42002">
    <property type="entry name" value="ANAEROBIC C4-DICARBOXYLATE TRANSPORTER DCUC-RELATED"/>
    <property type="match status" value="1"/>
</dbReference>
<comment type="similarity">
    <text evidence="2">Belongs to the DcuC/DcuD transporter (TC 2.A.61) family.</text>
</comment>
<dbReference type="RefSeq" id="WP_120177564.1">
    <property type="nucleotide sequence ID" value="NZ_AP018786.1"/>
</dbReference>
<evidence type="ECO:0000313" key="10">
    <source>
        <dbReference type="Proteomes" id="UP000271003"/>
    </source>
</evidence>
<dbReference type="EMBL" id="AP018786">
    <property type="protein sequence ID" value="BBF24012.1"/>
    <property type="molecule type" value="Genomic_DNA"/>
</dbReference>
<protein>
    <submittedName>
        <fullName evidence="9">Anaerobic C4-dicarboxylate transporter DcuC</fullName>
    </submittedName>
</protein>
<dbReference type="AlphaFoldDB" id="A0A2Z6ICJ0"/>
<feature type="transmembrane region" description="Helical" evidence="8">
    <location>
        <begin position="85"/>
        <end position="108"/>
    </location>
</feature>
<dbReference type="NCBIfam" id="NF037994">
    <property type="entry name" value="DcuC_1"/>
    <property type="match status" value="1"/>
</dbReference>
<evidence type="ECO:0000256" key="4">
    <source>
        <dbReference type="ARBA" id="ARBA00022475"/>
    </source>
</evidence>
<reference evidence="9 10" key="1">
    <citation type="journal article" date="2018" name="Int. J. Syst. Evol. Microbiol.">
        <title>Mesosutterella multiformis gen. nov., sp. nov., a member of the family Sutterellaceae and Sutterella megalosphaeroides sp. nov., isolated from human faeces.</title>
        <authorList>
            <person name="Sakamoto M."/>
            <person name="Ikeyama N."/>
            <person name="Kunihiro T."/>
            <person name="Iino T."/>
            <person name="Yuki M."/>
            <person name="Ohkuma M."/>
        </authorList>
    </citation>
    <scope>NUCLEOTIDE SEQUENCE [LARGE SCALE GENOMIC DNA]</scope>
    <source>
        <strain evidence="9 10">6FBBBH3</strain>
    </source>
</reference>
<feature type="transmembrane region" description="Helical" evidence="8">
    <location>
        <begin position="27"/>
        <end position="47"/>
    </location>
</feature>
<feature type="transmembrane region" description="Helical" evidence="8">
    <location>
        <begin position="5"/>
        <end position="20"/>
    </location>
</feature>
<gene>
    <name evidence="9" type="primary">dcuC_5</name>
    <name evidence="9" type="ORF">SUTMEG_19030</name>
</gene>
<dbReference type="KEGG" id="sutt:SUTMEG_19030"/>
<feature type="transmembrane region" description="Helical" evidence="8">
    <location>
        <begin position="175"/>
        <end position="200"/>
    </location>
</feature>
<evidence type="ECO:0000256" key="2">
    <source>
        <dbReference type="ARBA" id="ARBA00005275"/>
    </source>
</evidence>
<name>A0A2Z6ICJ0_9BURK</name>
<dbReference type="OrthoDB" id="1675518at2"/>
<dbReference type="PANTHER" id="PTHR42002:SF2">
    <property type="entry name" value="ANAEROBIC C4-DICARBOXYLATE TRANSPORTER DCUC-RELATED"/>
    <property type="match status" value="1"/>
</dbReference>
<accession>A0A2Z6ICJ0</accession>
<proteinExistence type="inferred from homology"/>
<dbReference type="InterPro" id="IPR018385">
    <property type="entry name" value="C4_dicarb_anaerob_car-like"/>
</dbReference>
<feature type="transmembrane region" description="Helical" evidence="8">
    <location>
        <begin position="291"/>
        <end position="311"/>
    </location>
</feature>
<evidence type="ECO:0000313" key="9">
    <source>
        <dbReference type="EMBL" id="BBF24012.1"/>
    </source>
</evidence>
<keyword evidence="3" id="KW-0813">Transport</keyword>
<keyword evidence="7 8" id="KW-0472">Membrane</keyword>